<proteinExistence type="predicted"/>
<organism evidence="2 3">
    <name type="scientific">Flavihumibacter petaseus NBRC 106054</name>
    <dbReference type="NCBI Taxonomy" id="1220578"/>
    <lineage>
        <taxon>Bacteria</taxon>
        <taxon>Pseudomonadati</taxon>
        <taxon>Bacteroidota</taxon>
        <taxon>Chitinophagia</taxon>
        <taxon>Chitinophagales</taxon>
        <taxon>Chitinophagaceae</taxon>
        <taxon>Flavihumibacter</taxon>
    </lineage>
</organism>
<dbReference type="SUPFAM" id="SSF53474">
    <property type="entry name" value="alpha/beta-Hydrolases"/>
    <property type="match status" value="1"/>
</dbReference>
<dbReference type="InterPro" id="IPR000073">
    <property type="entry name" value="AB_hydrolase_1"/>
</dbReference>
<evidence type="ECO:0000259" key="1">
    <source>
        <dbReference type="Pfam" id="PF00561"/>
    </source>
</evidence>
<gene>
    <name evidence="2" type="ORF">FPE01S_02_04020</name>
</gene>
<comment type="caution">
    <text evidence="2">The sequence shown here is derived from an EMBL/GenBank/DDBJ whole genome shotgun (WGS) entry which is preliminary data.</text>
</comment>
<dbReference type="GO" id="GO:0016020">
    <property type="term" value="C:membrane"/>
    <property type="evidence" value="ECO:0007669"/>
    <property type="project" value="TreeGrafter"/>
</dbReference>
<keyword evidence="3" id="KW-1185">Reference proteome</keyword>
<dbReference type="STRING" id="1220578.FPE01S_02_04020"/>
<dbReference type="GO" id="GO:0016787">
    <property type="term" value="F:hydrolase activity"/>
    <property type="evidence" value="ECO:0007669"/>
    <property type="project" value="UniProtKB-KW"/>
</dbReference>
<accession>A0A0E9MZW4</accession>
<dbReference type="AlphaFoldDB" id="A0A0E9MZW4"/>
<dbReference type="Proteomes" id="UP000033121">
    <property type="component" value="Unassembled WGS sequence"/>
</dbReference>
<keyword evidence="2" id="KW-0378">Hydrolase</keyword>
<reference evidence="2 3" key="1">
    <citation type="submission" date="2015-04" db="EMBL/GenBank/DDBJ databases">
        <title>Whole genome shotgun sequence of Flavihumibacter petaseus NBRC 106054.</title>
        <authorList>
            <person name="Miyazawa S."/>
            <person name="Hosoyama A."/>
            <person name="Hashimoto M."/>
            <person name="Noguchi M."/>
            <person name="Tsuchikane K."/>
            <person name="Ohji S."/>
            <person name="Yamazoe A."/>
            <person name="Ichikawa N."/>
            <person name="Kimura A."/>
            <person name="Fujita N."/>
        </authorList>
    </citation>
    <scope>NUCLEOTIDE SEQUENCE [LARGE SCALE GENOMIC DNA]</scope>
    <source>
        <strain evidence="2 3">NBRC 106054</strain>
    </source>
</reference>
<dbReference type="InterPro" id="IPR029058">
    <property type="entry name" value="AB_hydrolase_fold"/>
</dbReference>
<dbReference type="Gene3D" id="3.40.50.1820">
    <property type="entry name" value="alpha/beta hydrolase"/>
    <property type="match status" value="1"/>
</dbReference>
<dbReference type="PANTHER" id="PTHR43798">
    <property type="entry name" value="MONOACYLGLYCEROL LIPASE"/>
    <property type="match status" value="1"/>
</dbReference>
<evidence type="ECO:0000313" key="3">
    <source>
        <dbReference type="Proteomes" id="UP000033121"/>
    </source>
</evidence>
<dbReference type="InterPro" id="IPR050266">
    <property type="entry name" value="AB_hydrolase_sf"/>
</dbReference>
<dbReference type="PANTHER" id="PTHR43798:SF28">
    <property type="entry name" value="AB HYDROLASE-1 DOMAIN-CONTAINING PROTEIN"/>
    <property type="match status" value="1"/>
</dbReference>
<protein>
    <submittedName>
        <fullName evidence="2">Putative hydrolase</fullName>
    </submittedName>
</protein>
<name>A0A0E9MZW4_9BACT</name>
<dbReference type="Pfam" id="PF00561">
    <property type="entry name" value="Abhydrolase_1"/>
    <property type="match status" value="1"/>
</dbReference>
<dbReference type="EMBL" id="BBWV01000002">
    <property type="protein sequence ID" value="GAO43297.1"/>
    <property type="molecule type" value="Genomic_DNA"/>
</dbReference>
<evidence type="ECO:0000313" key="2">
    <source>
        <dbReference type="EMBL" id="GAO43297.1"/>
    </source>
</evidence>
<feature type="domain" description="AB hydrolase-1" evidence="1">
    <location>
        <begin position="72"/>
        <end position="169"/>
    </location>
</feature>
<sequence length="291" mass="32059">MESTQIISRKAREGAKTQRGRVGFGEIVKRVFGGMTMMLLLTVKVYGQVDSGYLDGIGHTPIYYESRGNGDPVLLIHGFIVNGESWKKTALYDSLLRSGYRVITMDLRGNGKSGKPHLADAYANDAEAKDIMLLADKFNLEQYTAVGYSRGSIITARLLVMDKRLRRAVMGGMGTDFTDPEWPRRKMFYRALSGDTVKELEPMVRYVQQSGLDQQALALLQKEQPSTPKAALAKVKQPVLVVCGKEDSDNGKASDLADLFSNGKYVTVPGDHGGAVRTPEFAVAVLDFLRK</sequence>